<dbReference type="AlphaFoldDB" id="A0A645FB77"/>
<accession>A0A645FB77</accession>
<keyword evidence="2" id="KW-0808">Transferase</keyword>
<proteinExistence type="predicted"/>
<dbReference type="EMBL" id="VSSQ01057857">
    <property type="protein sequence ID" value="MPN11625.1"/>
    <property type="molecule type" value="Genomic_DNA"/>
</dbReference>
<comment type="caution">
    <text evidence="2">The sequence shown here is derived from an EMBL/GenBank/DDBJ whole genome shotgun (WGS) entry which is preliminary data.</text>
</comment>
<gene>
    <name evidence="2" type="primary">deoD_32</name>
    <name evidence="2" type="ORF">SDC9_158929</name>
</gene>
<dbReference type="Pfam" id="PF01048">
    <property type="entry name" value="PNP_UDP_1"/>
    <property type="match status" value="1"/>
</dbReference>
<dbReference type="Gene3D" id="3.40.50.1580">
    <property type="entry name" value="Nucleoside phosphorylase domain"/>
    <property type="match status" value="1"/>
</dbReference>
<sequence length="69" mass="7649">MNKQKLADYGVLAVEMEAAGLYLLAAKYNRKALALLTISDHILTGEETTAEERETTFDDMMLVALESIL</sequence>
<evidence type="ECO:0000313" key="2">
    <source>
        <dbReference type="EMBL" id="MPN11625.1"/>
    </source>
</evidence>
<dbReference type="InterPro" id="IPR000845">
    <property type="entry name" value="Nucleoside_phosphorylase_d"/>
</dbReference>
<dbReference type="GO" id="GO:0009116">
    <property type="term" value="P:nucleoside metabolic process"/>
    <property type="evidence" value="ECO:0007669"/>
    <property type="project" value="InterPro"/>
</dbReference>
<dbReference type="GO" id="GO:0004731">
    <property type="term" value="F:purine-nucleoside phosphorylase activity"/>
    <property type="evidence" value="ECO:0007669"/>
    <property type="project" value="UniProtKB-EC"/>
</dbReference>
<dbReference type="SUPFAM" id="SSF53167">
    <property type="entry name" value="Purine and uridine phosphorylases"/>
    <property type="match status" value="1"/>
</dbReference>
<feature type="domain" description="Nucleoside phosphorylase" evidence="1">
    <location>
        <begin position="3"/>
        <end position="58"/>
    </location>
</feature>
<evidence type="ECO:0000259" key="1">
    <source>
        <dbReference type="Pfam" id="PF01048"/>
    </source>
</evidence>
<reference evidence="2" key="1">
    <citation type="submission" date="2019-08" db="EMBL/GenBank/DDBJ databases">
        <authorList>
            <person name="Kucharzyk K."/>
            <person name="Murdoch R.W."/>
            <person name="Higgins S."/>
            <person name="Loffler F."/>
        </authorList>
    </citation>
    <scope>NUCLEOTIDE SEQUENCE</scope>
</reference>
<keyword evidence="2" id="KW-0328">Glycosyltransferase</keyword>
<dbReference type="EC" id="2.4.2.1" evidence="2"/>
<organism evidence="2">
    <name type="scientific">bioreactor metagenome</name>
    <dbReference type="NCBI Taxonomy" id="1076179"/>
    <lineage>
        <taxon>unclassified sequences</taxon>
        <taxon>metagenomes</taxon>
        <taxon>ecological metagenomes</taxon>
    </lineage>
</organism>
<dbReference type="InterPro" id="IPR035994">
    <property type="entry name" value="Nucleoside_phosphorylase_sf"/>
</dbReference>
<name>A0A645FB77_9ZZZZ</name>
<protein>
    <submittedName>
        <fullName evidence="2">Purine nucleoside phosphorylase DeoD-type</fullName>
        <ecNumber evidence="2">2.4.2.1</ecNumber>
    </submittedName>
</protein>